<sequence>MVVLAPRLDLRHSQSLVMTPQLRQAIKLLQSSNLEVTAFVEEELERNPLLERDEREPLSGDLGPPEAGGALPGSSVFEPPPQTGDAPEPADCLAIATSGELPPEAAEPLDVADWSNVYESESGQAGGEYGRGGRADFADDLSGVEDLAAAGRTLAELLGEQIRLSFEDQRDRLIAAHLVALLDAAGRLSAETAAIAEALGCDPARVEMIRLRMQRFEPVGLFCRSLRECLAVQLAELNRLDPAMATLLDNLELLARREHRTLMRLCGVDAEDLADMVAELRRLDPKPGARYDQAPTPAVVPDVLMRRAPGRETGRTPEEGDPWLLELNPETLPRVLVNRGFFARAQVGARTREDKAFLAEQLQSANWLVKSLEQRANTILKVAAEIVRRQDAFFRHGIGHLRPLILRDVAETVAMHESTVSRVTSHKYIATPRGTFELKYFFTTAIAGTGGETHSAEAVRHRIRAMIDAEAPADILSDDAIVERLRQEGVDIARRTVAKYREALRIPSSVQRKREKAVPA</sequence>
<dbReference type="GO" id="GO:0000428">
    <property type="term" value="C:DNA-directed RNA polymerase complex"/>
    <property type="evidence" value="ECO:0007669"/>
    <property type="project" value="UniProtKB-KW"/>
</dbReference>
<keyword evidence="4 9" id="KW-0548">Nucleotidyltransferase</keyword>
<comment type="similarity">
    <text evidence="1 9">Belongs to the sigma-54 factor family.</text>
</comment>
<dbReference type="GO" id="GO:0006352">
    <property type="term" value="P:DNA-templated transcription initiation"/>
    <property type="evidence" value="ECO:0007669"/>
    <property type="project" value="InterPro"/>
</dbReference>
<dbReference type="RefSeq" id="WP_248666817.1">
    <property type="nucleotide sequence ID" value="NZ_JALPRX010000038.1"/>
</dbReference>
<keyword evidence="14" id="KW-1185">Reference proteome</keyword>
<keyword evidence="5 9" id="KW-0805">Transcription regulation</keyword>
<dbReference type="Pfam" id="PF04552">
    <property type="entry name" value="Sigma54_DBD"/>
    <property type="match status" value="1"/>
</dbReference>
<evidence type="ECO:0000256" key="8">
    <source>
        <dbReference type="ARBA" id="ARBA00023163"/>
    </source>
</evidence>
<gene>
    <name evidence="13" type="primary">rpoN</name>
    <name evidence="13" type="ORF">M0638_09900</name>
</gene>
<dbReference type="Gene3D" id="1.10.10.1330">
    <property type="entry name" value="RNA polymerase sigma-54 factor, core-binding domain"/>
    <property type="match status" value="1"/>
</dbReference>
<evidence type="ECO:0000256" key="4">
    <source>
        <dbReference type="ARBA" id="ARBA00022695"/>
    </source>
</evidence>
<dbReference type="NCBIfam" id="NF004596">
    <property type="entry name" value="PRK05932.1-3"/>
    <property type="match status" value="1"/>
</dbReference>
<dbReference type="PROSITE" id="PS50044">
    <property type="entry name" value="SIGMA54_3"/>
    <property type="match status" value="1"/>
</dbReference>
<dbReference type="NCBIfam" id="TIGR02395">
    <property type="entry name" value="rpoN_sigma"/>
    <property type="match status" value="1"/>
</dbReference>
<evidence type="ECO:0000256" key="9">
    <source>
        <dbReference type="PIRNR" id="PIRNR000774"/>
    </source>
</evidence>
<accession>A0A9X2BTK5</accession>
<comment type="function">
    <text evidence="9">Sigma factors are initiation factors that promote the attachment of RNA polymerase to specific initiation sites and are then released.</text>
</comment>
<proteinExistence type="inferred from homology"/>
<comment type="caution">
    <text evidence="13">The sequence shown here is derived from an EMBL/GenBank/DDBJ whole genome shotgun (WGS) entry which is preliminary data.</text>
</comment>
<dbReference type="PRINTS" id="PR00045">
    <property type="entry name" value="SIGMA54FCT"/>
</dbReference>
<evidence type="ECO:0000259" key="11">
    <source>
        <dbReference type="Pfam" id="PF04552"/>
    </source>
</evidence>
<dbReference type="Proteomes" id="UP001139516">
    <property type="component" value="Unassembled WGS sequence"/>
</dbReference>
<evidence type="ECO:0000313" key="14">
    <source>
        <dbReference type="Proteomes" id="UP001139516"/>
    </source>
</evidence>
<evidence type="ECO:0000256" key="6">
    <source>
        <dbReference type="ARBA" id="ARBA00023082"/>
    </source>
</evidence>
<keyword evidence="3 9" id="KW-0808">Transferase</keyword>
<feature type="domain" description="RNA polymerase sigma factor 54 DNA-binding" evidence="11">
    <location>
        <begin position="356"/>
        <end position="514"/>
    </location>
</feature>
<evidence type="ECO:0000256" key="7">
    <source>
        <dbReference type="ARBA" id="ARBA00023125"/>
    </source>
</evidence>
<keyword evidence="2 9" id="KW-0240">DNA-directed RNA polymerase</keyword>
<evidence type="ECO:0000256" key="2">
    <source>
        <dbReference type="ARBA" id="ARBA00022478"/>
    </source>
</evidence>
<dbReference type="Pfam" id="PF04963">
    <property type="entry name" value="Sigma54_CBD"/>
    <property type="match status" value="1"/>
</dbReference>
<protein>
    <recommendedName>
        <fullName evidence="9">RNA polymerase sigma-54 factor</fullName>
    </recommendedName>
</protein>
<dbReference type="InterPro" id="IPR000394">
    <property type="entry name" value="RNA_pol_sigma_54"/>
</dbReference>
<dbReference type="Pfam" id="PF00309">
    <property type="entry name" value="Sigma54_AID"/>
    <property type="match status" value="1"/>
</dbReference>
<dbReference type="PANTHER" id="PTHR32248">
    <property type="entry name" value="RNA POLYMERASE SIGMA-54 FACTOR"/>
    <property type="match status" value="1"/>
</dbReference>
<keyword evidence="6 9" id="KW-0731">Sigma factor</keyword>
<dbReference type="PROSITE" id="PS00717">
    <property type="entry name" value="SIGMA54_1"/>
    <property type="match status" value="1"/>
</dbReference>
<evidence type="ECO:0000256" key="1">
    <source>
        <dbReference type="ARBA" id="ARBA00008798"/>
    </source>
</evidence>
<name>A0A9X2BTK5_9PROT</name>
<dbReference type="GO" id="GO:0016779">
    <property type="term" value="F:nucleotidyltransferase activity"/>
    <property type="evidence" value="ECO:0007669"/>
    <property type="project" value="UniProtKB-KW"/>
</dbReference>
<dbReference type="PIRSF" id="PIRSF000774">
    <property type="entry name" value="RpoN"/>
    <property type="match status" value="1"/>
</dbReference>
<feature type="compositionally biased region" description="Low complexity" evidence="10">
    <location>
        <begin position="60"/>
        <end position="73"/>
    </location>
</feature>
<dbReference type="GO" id="GO:0016987">
    <property type="term" value="F:sigma factor activity"/>
    <property type="evidence" value="ECO:0007669"/>
    <property type="project" value="UniProtKB-KW"/>
</dbReference>
<dbReference type="NCBIfam" id="NF009118">
    <property type="entry name" value="PRK12469.1"/>
    <property type="match status" value="1"/>
</dbReference>
<dbReference type="PANTHER" id="PTHR32248:SF4">
    <property type="entry name" value="RNA POLYMERASE SIGMA-54 FACTOR"/>
    <property type="match status" value="1"/>
</dbReference>
<feature type="compositionally biased region" description="Basic and acidic residues" evidence="10">
    <location>
        <begin position="47"/>
        <end position="58"/>
    </location>
</feature>
<dbReference type="PROSITE" id="PS00718">
    <property type="entry name" value="SIGMA54_2"/>
    <property type="match status" value="1"/>
</dbReference>
<dbReference type="InterPro" id="IPR007046">
    <property type="entry name" value="RNA_pol_sigma_54_core-bd"/>
</dbReference>
<organism evidence="13 14">
    <name type="scientific">Roseomonas acroporae</name>
    <dbReference type="NCBI Taxonomy" id="2937791"/>
    <lineage>
        <taxon>Bacteria</taxon>
        <taxon>Pseudomonadati</taxon>
        <taxon>Pseudomonadota</taxon>
        <taxon>Alphaproteobacteria</taxon>
        <taxon>Acetobacterales</taxon>
        <taxon>Roseomonadaceae</taxon>
        <taxon>Roseomonas</taxon>
    </lineage>
</organism>
<dbReference type="AlphaFoldDB" id="A0A9X2BTK5"/>
<feature type="region of interest" description="Disordered" evidence="10">
    <location>
        <begin position="47"/>
        <end position="87"/>
    </location>
</feature>
<keyword evidence="7 9" id="KW-0238">DNA-binding</keyword>
<evidence type="ECO:0000313" key="13">
    <source>
        <dbReference type="EMBL" id="MCK8784693.1"/>
    </source>
</evidence>
<dbReference type="GO" id="GO:0001216">
    <property type="term" value="F:DNA-binding transcription activator activity"/>
    <property type="evidence" value="ECO:0007669"/>
    <property type="project" value="InterPro"/>
</dbReference>
<evidence type="ECO:0000256" key="10">
    <source>
        <dbReference type="SAM" id="MobiDB-lite"/>
    </source>
</evidence>
<reference evidence="13" key="1">
    <citation type="submission" date="2022-04" db="EMBL/GenBank/DDBJ databases">
        <title>Roseomonas acroporae sp. nov., isolated from coral Acropora digitifera.</title>
        <authorList>
            <person name="Sun H."/>
        </authorList>
    </citation>
    <scope>NUCLEOTIDE SEQUENCE</scope>
    <source>
        <strain evidence="13">NAR14</strain>
    </source>
</reference>
<dbReference type="EMBL" id="JALPRX010000038">
    <property type="protein sequence ID" value="MCK8784693.1"/>
    <property type="molecule type" value="Genomic_DNA"/>
</dbReference>
<dbReference type="Gene3D" id="1.10.10.60">
    <property type="entry name" value="Homeodomain-like"/>
    <property type="match status" value="1"/>
</dbReference>
<evidence type="ECO:0000256" key="5">
    <source>
        <dbReference type="ARBA" id="ARBA00023015"/>
    </source>
</evidence>
<keyword evidence="8 9" id="KW-0804">Transcription</keyword>
<feature type="domain" description="RNA polymerase sigma factor 54 core-binding" evidence="12">
    <location>
        <begin position="145"/>
        <end position="339"/>
    </location>
</feature>
<dbReference type="InterPro" id="IPR007634">
    <property type="entry name" value="RNA_pol_sigma_54_DNA-bd"/>
</dbReference>
<evidence type="ECO:0000256" key="3">
    <source>
        <dbReference type="ARBA" id="ARBA00022679"/>
    </source>
</evidence>
<dbReference type="InterPro" id="IPR038709">
    <property type="entry name" value="RpoN_core-bd_sf"/>
</dbReference>
<evidence type="ECO:0000259" key="12">
    <source>
        <dbReference type="Pfam" id="PF04963"/>
    </source>
</evidence>
<dbReference type="GO" id="GO:0003677">
    <property type="term" value="F:DNA binding"/>
    <property type="evidence" value="ECO:0007669"/>
    <property type="project" value="UniProtKB-KW"/>
</dbReference>